<gene>
    <name evidence="1" type="ORF">Cch01nite_13660</name>
</gene>
<evidence type="ECO:0000313" key="2">
    <source>
        <dbReference type="Proteomes" id="UP000632740"/>
    </source>
</evidence>
<protein>
    <recommendedName>
        <fullName evidence="3">PD-(D/E)XK nuclease superfamily protein</fullName>
    </recommendedName>
</protein>
<evidence type="ECO:0008006" key="3">
    <source>
        <dbReference type="Google" id="ProtNLM"/>
    </source>
</evidence>
<keyword evidence="2" id="KW-1185">Reference proteome</keyword>
<dbReference type="EMBL" id="BONK01000004">
    <property type="protein sequence ID" value="GIG20642.1"/>
    <property type="molecule type" value="Genomic_DNA"/>
</dbReference>
<comment type="caution">
    <text evidence="1">The sequence shown here is derived from an EMBL/GenBank/DDBJ whole genome shotgun (WGS) entry which is preliminary data.</text>
</comment>
<sequence length="513" mass="55830">MAPAPEPHPPNGLLAALVPAGVLVQPEVALTRGLWWLLGLAGAADALDPLLVRGGIEPGHEPRWLTEVVGADRGRTDLECHWGRPAVAHVVVEAKIGHTLDVGQVAAYRHRLPDSGGLLAVLVPESRRHEADRVLAEYRVLFPDESVHLDVWTYDEVTRALADRLPDSPDVAQFAGLVAASRALDISPLTEAELTEDQPGRRDDIWRVVEQASSGLFGQRSPAGTDRYFEVRRFVELAPLPTSLVVGVGRKGRQVDAPRPWAWLRISDDTAFAHVAQRVLDDLHPSGTLREGQGLGVPLQIPPGRWGAAMIDTVRDQIVTTASAIVSAIDEALASEVASGPPDLHDAMAAVLGMPPFEPADLLDDCDLRKGDIERMVLEVTTVLFGGQRLYPQVRVDPDFDVVRYVQVTPFDTHVAIASGRKEHPSGRPEPRVWIRVHNDTRHAAIAFDVLEHLAPEQVARGTVGRAIPLAIPTGTPGPETLRRVHARIDEVRSAIRAAIYAAHREDSAEITR</sequence>
<dbReference type="Proteomes" id="UP000632740">
    <property type="component" value="Unassembled WGS sequence"/>
</dbReference>
<reference evidence="1" key="1">
    <citation type="submission" date="2021-01" db="EMBL/GenBank/DDBJ databases">
        <title>Whole genome shotgun sequence of Cellulomonas chitinilytica NBRC 110799.</title>
        <authorList>
            <person name="Komaki H."/>
            <person name="Tamura T."/>
        </authorList>
    </citation>
    <scope>NUCLEOTIDE SEQUENCE</scope>
    <source>
        <strain evidence="1">NBRC 110799</strain>
    </source>
</reference>
<evidence type="ECO:0000313" key="1">
    <source>
        <dbReference type="EMBL" id="GIG20642.1"/>
    </source>
</evidence>
<organism evidence="1 2">
    <name type="scientific">Cellulomonas chitinilytica</name>
    <dbReference type="NCBI Taxonomy" id="398759"/>
    <lineage>
        <taxon>Bacteria</taxon>
        <taxon>Bacillati</taxon>
        <taxon>Actinomycetota</taxon>
        <taxon>Actinomycetes</taxon>
        <taxon>Micrococcales</taxon>
        <taxon>Cellulomonadaceae</taxon>
        <taxon>Cellulomonas</taxon>
    </lineage>
</organism>
<proteinExistence type="predicted"/>
<dbReference type="AlphaFoldDB" id="A0A919P1X6"/>
<accession>A0A919P1X6</accession>
<name>A0A919P1X6_9CELL</name>